<dbReference type="GO" id="GO:0046872">
    <property type="term" value="F:metal ion binding"/>
    <property type="evidence" value="ECO:0007669"/>
    <property type="project" value="UniProtKB-KW"/>
</dbReference>
<keyword evidence="2" id="KW-0378">Hydrolase</keyword>
<dbReference type="PANTHER" id="PTHR30217:SF11">
    <property type="entry name" value="UBIQUINONE BIOSYNTHESIS PROTEIN UBIV"/>
    <property type="match status" value="1"/>
</dbReference>
<feature type="binding site" evidence="1">
    <location>
        <position position="203"/>
    </location>
    <ligand>
        <name>[4Fe-4S] cluster</name>
        <dbReference type="ChEBI" id="CHEBI:49883"/>
    </ligand>
</feature>
<keyword evidence="1" id="KW-0411">Iron-sulfur</keyword>
<keyword evidence="1" id="KW-0831">Ubiquinone biosynthesis</keyword>
<protein>
    <recommendedName>
        <fullName evidence="1">Ubiquinone biosynthesis protein UbiV</fullName>
    </recommendedName>
</protein>
<dbReference type="AlphaFoldDB" id="A0A451BM48"/>
<dbReference type="GO" id="GO:0006744">
    <property type="term" value="P:ubiquinone biosynthetic process"/>
    <property type="evidence" value="ECO:0007669"/>
    <property type="project" value="UniProtKB-UniRule"/>
</dbReference>
<dbReference type="NCBIfam" id="NF011991">
    <property type="entry name" value="PRK15447.1"/>
    <property type="match status" value="1"/>
</dbReference>
<keyword evidence="1" id="KW-0479">Metal-binding</keyword>
<feature type="binding site" evidence="1">
    <location>
        <position position="190"/>
    </location>
    <ligand>
        <name>[4Fe-4S] cluster</name>
        <dbReference type="ChEBI" id="CHEBI:49883"/>
    </ligand>
</feature>
<feature type="binding site" evidence="1">
    <location>
        <position position="39"/>
    </location>
    <ligand>
        <name>[4Fe-4S] cluster</name>
        <dbReference type="ChEBI" id="CHEBI:49883"/>
    </ligand>
</feature>
<dbReference type="InterPro" id="IPR051454">
    <property type="entry name" value="RNA/ubiquinone_mod_enzymes"/>
</dbReference>
<proteinExistence type="inferred from homology"/>
<accession>A0A451BM48</accession>
<comment type="similarity">
    <text evidence="1">Belongs to the peptidase U32 family. UbiV subfamily.</text>
</comment>
<gene>
    <name evidence="1" type="primary">ubiV</name>
    <name evidence="2" type="ORF">BECKSD772D_GA0070982_104623</name>
</gene>
<feature type="binding site" evidence="1">
    <location>
        <position position="207"/>
    </location>
    <ligand>
        <name>[4Fe-4S] cluster</name>
        <dbReference type="ChEBI" id="CHEBI:49883"/>
    </ligand>
</feature>
<name>A0A451BM48_9GAMM</name>
<organism evidence="2">
    <name type="scientific">Candidatus Kentrum sp. SD</name>
    <dbReference type="NCBI Taxonomy" id="2126332"/>
    <lineage>
        <taxon>Bacteria</taxon>
        <taxon>Pseudomonadati</taxon>
        <taxon>Pseudomonadota</taxon>
        <taxon>Gammaproteobacteria</taxon>
        <taxon>Candidatus Kentrum</taxon>
    </lineage>
</organism>
<dbReference type="InterPro" id="IPR043693">
    <property type="entry name" value="UbiV"/>
</dbReference>
<keyword evidence="1" id="KW-0408">Iron</keyword>
<evidence type="ECO:0000313" key="2">
    <source>
        <dbReference type="EMBL" id="VFK79370.1"/>
    </source>
</evidence>
<dbReference type="UniPathway" id="UPA00232"/>
<dbReference type="GO" id="GO:0051539">
    <property type="term" value="F:4 iron, 4 sulfur cluster binding"/>
    <property type="evidence" value="ECO:0007669"/>
    <property type="project" value="UniProtKB-UniRule"/>
</dbReference>
<evidence type="ECO:0000256" key="1">
    <source>
        <dbReference type="HAMAP-Rule" id="MF_02233"/>
    </source>
</evidence>
<dbReference type="Pfam" id="PF01136">
    <property type="entry name" value="Peptidase_U32"/>
    <property type="match status" value="1"/>
</dbReference>
<keyword evidence="2" id="KW-0645">Protease</keyword>
<comment type="pathway">
    <text evidence="1">Cofactor biosynthesis; ubiquinone biosynthesis.</text>
</comment>
<dbReference type="EMBL" id="CAADHB010000046">
    <property type="protein sequence ID" value="VFK79370.1"/>
    <property type="molecule type" value="Genomic_DNA"/>
</dbReference>
<keyword evidence="1" id="KW-0004">4Fe-4S</keyword>
<dbReference type="PANTHER" id="PTHR30217">
    <property type="entry name" value="PEPTIDASE U32 FAMILY"/>
    <property type="match status" value="1"/>
</dbReference>
<sequence length="314" mass="34126">MKLSLAPIPYFWSADAIRAFYGQAATWPVDIVYLGETVCAKRRPLSLDDWMEIGDALAGAGKEVVLSTIALLEAESELSALDRICGNGRFPVEANDMGTVHLLRGNPNHAGGGARQDTPETGSRFVIGPHINTYNTETLSLLSDLGAMRWVAPVELSRATLADLQAARPDNIQTEVFAYGRLPLAFSARCFTARAHNLPKDQCDFLCCNYPDGLLLKTQENQNLFTINGVQIQSAGPCNLLMAVGELSELQVDILRIAPQSQGIDAVIHTFRSVLDGKTTARSALDSLPPPDPVDWCNGFWLGEPGMAWRELAS</sequence>
<comment type="function">
    <text evidence="1">Required for O(2)-independent ubiquinone (coenzyme Q) biosynthesis. Together with UbiU, is essential for the C6-hydroxylation reaction in the oxygen-independent ubiquinone biosynthesis pathway.</text>
</comment>
<dbReference type="GO" id="GO:0006508">
    <property type="term" value="P:proteolysis"/>
    <property type="evidence" value="ECO:0007669"/>
    <property type="project" value="UniProtKB-KW"/>
</dbReference>
<comment type="subunit">
    <text evidence="1">Forms a heterodimer with UbiU.</text>
</comment>
<dbReference type="InterPro" id="IPR001539">
    <property type="entry name" value="Peptidase_U32"/>
</dbReference>
<reference evidence="2" key="1">
    <citation type="submission" date="2019-02" db="EMBL/GenBank/DDBJ databases">
        <authorList>
            <person name="Gruber-Vodicka R. H."/>
            <person name="Seah K. B. B."/>
        </authorList>
    </citation>
    <scope>NUCLEOTIDE SEQUENCE</scope>
    <source>
        <strain evidence="2">BECK_S127</strain>
    </source>
</reference>
<dbReference type="HAMAP" id="MF_02233">
    <property type="entry name" value="UbiV"/>
    <property type="match status" value="1"/>
</dbReference>
<dbReference type="GO" id="GO:0008233">
    <property type="term" value="F:peptidase activity"/>
    <property type="evidence" value="ECO:0007669"/>
    <property type="project" value="UniProtKB-KW"/>
</dbReference>
<comment type="cofactor">
    <cofactor evidence="1">
        <name>[4Fe-4S] cluster</name>
        <dbReference type="ChEBI" id="CHEBI:49883"/>
    </cofactor>
</comment>